<gene>
    <name evidence="8" type="ORF">CEJ86_21605</name>
</gene>
<dbReference type="SUPFAM" id="SSF161098">
    <property type="entry name" value="MetI-like"/>
    <property type="match status" value="1"/>
</dbReference>
<name>A0A2J0YYN0_RHIML</name>
<dbReference type="InterPro" id="IPR000515">
    <property type="entry name" value="MetI-like"/>
</dbReference>
<dbReference type="RefSeq" id="WP_100673328.1">
    <property type="nucleotide sequence ID" value="NZ_JAHVCQ010000004.1"/>
</dbReference>
<organism evidence="8 9">
    <name type="scientific">Rhizobium meliloti</name>
    <name type="common">Ensifer meliloti</name>
    <name type="synonym">Sinorhizobium meliloti</name>
    <dbReference type="NCBI Taxonomy" id="382"/>
    <lineage>
        <taxon>Bacteria</taxon>
        <taxon>Pseudomonadati</taxon>
        <taxon>Pseudomonadota</taxon>
        <taxon>Alphaproteobacteria</taxon>
        <taxon>Hyphomicrobiales</taxon>
        <taxon>Rhizobiaceae</taxon>
        <taxon>Sinorhizobium/Ensifer group</taxon>
        <taxon>Sinorhizobium</taxon>
    </lineage>
</organism>
<feature type="transmembrane region" description="Helical" evidence="7">
    <location>
        <begin position="98"/>
        <end position="121"/>
    </location>
</feature>
<evidence type="ECO:0000256" key="5">
    <source>
        <dbReference type="ARBA" id="ARBA00022989"/>
    </source>
</evidence>
<dbReference type="EMBL" id="NJGD01000010">
    <property type="protein sequence ID" value="PJR13347.1"/>
    <property type="molecule type" value="Genomic_DNA"/>
</dbReference>
<dbReference type="Gene3D" id="1.10.3720.10">
    <property type="entry name" value="MetI-like"/>
    <property type="match status" value="1"/>
</dbReference>
<evidence type="ECO:0000256" key="6">
    <source>
        <dbReference type="ARBA" id="ARBA00023136"/>
    </source>
</evidence>
<keyword evidence="2 7" id="KW-0813">Transport</keyword>
<protein>
    <submittedName>
        <fullName evidence="8">ABC transporter permease</fullName>
    </submittedName>
</protein>
<dbReference type="PANTHER" id="PTHR43163">
    <property type="entry name" value="DIPEPTIDE TRANSPORT SYSTEM PERMEASE PROTEIN DPPB-RELATED"/>
    <property type="match status" value="1"/>
</dbReference>
<dbReference type="InterPro" id="IPR035906">
    <property type="entry name" value="MetI-like_sf"/>
</dbReference>
<comment type="similarity">
    <text evidence="7">Belongs to the binding-protein-dependent transport system permease family.</text>
</comment>
<dbReference type="CDD" id="cd06261">
    <property type="entry name" value="TM_PBP2"/>
    <property type="match status" value="1"/>
</dbReference>
<dbReference type="InterPro" id="IPR045621">
    <property type="entry name" value="BPD_transp_1_N"/>
</dbReference>
<evidence type="ECO:0000256" key="2">
    <source>
        <dbReference type="ARBA" id="ARBA00022448"/>
    </source>
</evidence>
<sequence length="306" mass="33158">MLEFILRRLFQGVLVVFGVTATVFVVTRLVGDPVALMLPLSSTEAQRAAFAQQIGLDQPIATQFLRFVGDIATLDFGNSLWQRRPAIEVVFERLPNTLLLIAAGLGAAVMLSIPMGAVSALRPGGLVDRLTMSVGLLGLAMPQFWLGLVAIMIFAVTLRWLPTSGMGTAAHLVLPALTLALTPLARFTMMVRASMIDELNKPYVKTARAKGLGLTRILRVHTLRNILVPFLSISGWELIATLSGYTVVVETVFAWPGLGLTAVQAIQRGDLFLMQAIVFVIAFLIVLIGIVLDILSKAVDPRMELN</sequence>
<evidence type="ECO:0000256" key="3">
    <source>
        <dbReference type="ARBA" id="ARBA00022475"/>
    </source>
</evidence>
<evidence type="ECO:0000313" key="8">
    <source>
        <dbReference type="EMBL" id="PJR13347.1"/>
    </source>
</evidence>
<comment type="subcellular location">
    <subcellularLocation>
        <location evidence="1 7">Cell membrane</location>
        <topology evidence="1 7">Multi-pass membrane protein</topology>
    </subcellularLocation>
</comment>
<evidence type="ECO:0000256" key="7">
    <source>
        <dbReference type="RuleBase" id="RU363032"/>
    </source>
</evidence>
<dbReference type="GO" id="GO:0005886">
    <property type="term" value="C:plasma membrane"/>
    <property type="evidence" value="ECO:0007669"/>
    <property type="project" value="UniProtKB-SubCell"/>
</dbReference>
<dbReference type="Pfam" id="PF19300">
    <property type="entry name" value="BPD_transp_1_N"/>
    <property type="match status" value="1"/>
</dbReference>
<feature type="transmembrane region" description="Helical" evidence="7">
    <location>
        <begin position="168"/>
        <end position="185"/>
    </location>
</feature>
<keyword evidence="3" id="KW-1003">Cell membrane</keyword>
<keyword evidence="4 7" id="KW-0812">Transmembrane</keyword>
<keyword evidence="6 7" id="KW-0472">Membrane</keyword>
<feature type="transmembrane region" description="Helical" evidence="7">
    <location>
        <begin position="226"/>
        <end position="248"/>
    </location>
</feature>
<feature type="transmembrane region" description="Helical" evidence="7">
    <location>
        <begin position="272"/>
        <end position="295"/>
    </location>
</feature>
<evidence type="ECO:0000256" key="1">
    <source>
        <dbReference type="ARBA" id="ARBA00004651"/>
    </source>
</evidence>
<dbReference type="GO" id="GO:0055085">
    <property type="term" value="P:transmembrane transport"/>
    <property type="evidence" value="ECO:0007669"/>
    <property type="project" value="InterPro"/>
</dbReference>
<feature type="transmembrane region" description="Helical" evidence="7">
    <location>
        <begin position="133"/>
        <end position="156"/>
    </location>
</feature>
<dbReference type="PANTHER" id="PTHR43163:SF6">
    <property type="entry name" value="DIPEPTIDE TRANSPORT SYSTEM PERMEASE PROTEIN DPPB-RELATED"/>
    <property type="match status" value="1"/>
</dbReference>
<proteinExistence type="inferred from homology"/>
<reference evidence="8 9" key="1">
    <citation type="submission" date="2017-06" db="EMBL/GenBank/DDBJ databases">
        <title>Ensifer strains isolated from leguminous trees and herbs display diverse denitrification phenotypes with some acting as strong N2O sinks.</title>
        <authorList>
            <person name="Woliy K."/>
            <person name="Mania D."/>
            <person name="Bakken L.R."/>
            <person name="Frostegard A."/>
        </authorList>
    </citation>
    <scope>NUCLEOTIDE SEQUENCE [LARGE SCALE GENOMIC DNA]</scope>
    <source>
        <strain evidence="8 9">AC50a</strain>
    </source>
</reference>
<accession>A0A2J0YYN0</accession>
<comment type="caution">
    <text evidence="8">The sequence shown here is derived from an EMBL/GenBank/DDBJ whole genome shotgun (WGS) entry which is preliminary data.</text>
</comment>
<evidence type="ECO:0000313" key="9">
    <source>
        <dbReference type="Proteomes" id="UP000231987"/>
    </source>
</evidence>
<dbReference type="Proteomes" id="UP000231987">
    <property type="component" value="Unassembled WGS sequence"/>
</dbReference>
<evidence type="ECO:0000256" key="4">
    <source>
        <dbReference type="ARBA" id="ARBA00022692"/>
    </source>
</evidence>
<dbReference type="AlphaFoldDB" id="A0A2J0YYN0"/>
<feature type="transmembrane region" description="Helical" evidence="7">
    <location>
        <begin position="12"/>
        <end position="31"/>
    </location>
</feature>
<keyword evidence="5 7" id="KW-1133">Transmembrane helix</keyword>
<dbReference type="PROSITE" id="PS50928">
    <property type="entry name" value="ABC_TM1"/>
    <property type="match status" value="1"/>
</dbReference>
<dbReference type="Pfam" id="PF00528">
    <property type="entry name" value="BPD_transp_1"/>
    <property type="match status" value="1"/>
</dbReference>